<evidence type="ECO:0000313" key="5">
    <source>
        <dbReference type="Proteomes" id="UP000230750"/>
    </source>
</evidence>
<dbReference type="EC" id="2.7.1.160" evidence="2"/>
<dbReference type="AlphaFoldDB" id="A0A2G8L0N7"/>
<dbReference type="OrthoDB" id="419694at2759"/>
<name>A0A2G8L0N7_STIJA</name>
<evidence type="ECO:0000256" key="2">
    <source>
        <dbReference type="ARBA" id="ARBA00012007"/>
    </source>
</evidence>
<evidence type="ECO:0000256" key="3">
    <source>
        <dbReference type="ARBA" id="ARBA00047949"/>
    </source>
</evidence>
<dbReference type="InterPro" id="IPR032675">
    <property type="entry name" value="LRR_dom_sf"/>
</dbReference>
<evidence type="ECO:0000256" key="1">
    <source>
        <dbReference type="ARBA" id="ARBA00003343"/>
    </source>
</evidence>
<dbReference type="Proteomes" id="UP000230750">
    <property type="component" value="Unassembled WGS sequence"/>
</dbReference>
<dbReference type="SUPFAM" id="SSF52047">
    <property type="entry name" value="RNI-like"/>
    <property type="match status" value="1"/>
</dbReference>
<dbReference type="Gene3D" id="3.80.10.10">
    <property type="entry name" value="Ribonuclease Inhibitor"/>
    <property type="match status" value="1"/>
</dbReference>
<evidence type="ECO:0000313" key="4">
    <source>
        <dbReference type="EMBL" id="PIK53818.1"/>
    </source>
</evidence>
<dbReference type="PANTHER" id="PTHR12684">
    <property type="entry name" value="PUTATIVE PHOSPHOTRANSFERASE"/>
    <property type="match status" value="1"/>
</dbReference>
<dbReference type="InterPro" id="IPR042080">
    <property type="entry name" value="RNA_2'-PTrans_N"/>
</dbReference>
<sequence length="308" mass="34714">MEGETSSLLNANDFSHNEKLSKRLAYILRYGAKKEGLTVSEKGFVDIDELMTLDLMKDYSADEIKREISISISASGKKRFQMKTDGKDVSVRASYRRRFEPNPFHDGTQVTRLTEFCLCYICKHIEDYCLEDFPDEYLVREIIHKMKRDKKLSNKALLNLVGPGLELLDLEGSFITEKTLNIVKQQGYNLKSLSLKGAGYLLTDHNFVPLIKKLGHLETLDISGCSHLTSVSFSSIPRALPSLRRVLMSNLPNLSETDILVVMNESQNLKYLQLYGNDDQLTTVAMSGILGLGKEKRIYVAATSSLIS</sequence>
<dbReference type="Pfam" id="PF01885">
    <property type="entry name" value="PTS_2-RNA"/>
    <property type="match status" value="1"/>
</dbReference>
<proteinExistence type="predicted"/>
<accession>A0A2G8L0N7</accession>
<dbReference type="SUPFAM" id="SSF56399">
    <property type="entry name" value="ADP-ribosylation"/>
    <property type="match status" value="1"/>
</dbReference>
<dbReference type="PANTHER" id="PTHR12684:SF2">
    <property type="entry name" value="TRNA 2'-PHOSPHOTRANSFERASE 1"/>
    <property type="match status" value="1"/>
</dbReference>
<organism evidence="4 5">
    <name type="scientific">Stichopus japonicus</name>
    <name type="common">Sea cucumber</name>
    <dbReference type="NCBI Taxonomy" id="307972"/>
    <lineage>
        <taxon>Eukaryota</taxon>
        <taxon>Metazoa</taxon>
        <taxon>Echinodermata</taxon>
        <taxon>Eleutherozoa</taxon>
        <taxon>Echinozoa</taxon>
        <taxon>Holothuroidea</taxon>
        <taxon>Aspidochirotacea</taxon>
        <taxon>Aspidochirotida</taxon>
        <taxon>Stichopodidae</taxon>
        <taxon>Apostichopus</taxon>
    </lineage>
</organism>
<dbReference type="Gene3D" id="1.10.10.970">
    <property type="entry name" value="RNA 2'-phosphotransferase, Tpt1/KptA family, N-terminal domain"/>
    <property type="match status" value="1"/>
</dbReference>
<comment type="function">
    <text evidence="1">Catalyzes the last step of tRNA splicing, the transfer of the splice junction 2'-phosphate from ligated tRNA to NAD to produce ADP-ribose 1''-2'' cyclic phosphate.</text>
</comment>
<dbReference type="STRING" id="307972.A0A2G8L0N7"/>
<comment type="caution">
    <text evidence="4">The sequence shown here is derived from an EMBL/GenBank/DDBJ whole genome shotgun (WGS) entry which is preliminary data.</text>
</comment>
<dbReference type="EMBL" id="MRZV01000273">
    <property type="protein sequence ID" value="PIK53818.1"/>
    <property type="molecule type" value="Genomic_DNA"/>
</dbReference>
<protein>
    <recommendedName>
        <fullName evidence="2">2'-phosphotransferase</fullName>
        <ecNumber evidence="2">2.7.1.160</ecNumber>
    </recommendedName>
</protein>
<dbReference type="InterPro" id="IPR002745">
    <property type="entry name" value="Ptrans_KptA/Tpt1"/>
</dbReference>
<reference evidence="4 5" key="1">
    <citation type="journal article" date="2017" name="PLoS Biol.">
        <title>The sea cucumber genome provides insights into morphological evolution and visceral regeneration.</title>
        <authorList>
            <person name="Zhang X."/>
            <person name="Sun L."/>
            <person name="Yuan J."/>
            <person name="Sun Y."/>
            <person name="Gao Y."/>
            <person name="Zhang L."/>
            <person name="Li S."/>
            <person name="Dai H."/>
            <person name="Hamel J.F."/>
            <person name="Liu C."/>
            <person name="Yu Y."/>
            <person name="Liu S."/>
            <person name="Lin W."/>
            <person name="Guo K."/>
            <person name="Jin S."/>
            <person name="Xu P."/>
            <person name="Storey K.B."/>
            <person name="Huan P."/>
            <person name="Zhang T."/>
            <person name="Zhou Y."/>
            <person name="Zhang J."/>
            <person name="Lin C."/>
            <person name="Li X."/>
            <person name="Xing L."/>
            <person name="Huo D."/>
            <person name="Sun M."/>
            <person name="Wang L."/>
            <person name="Mercier A."/>
            <person name="Li F."/>
            <person name="Yang H."/>
            <person name="Xiang J."/>
        </authorList>
    </citation>
    <scope>NUCLEOTIDE SEQUENCE [LARGE SCALE GENOMIC DNA]</scope>
    <source>
        <strain evidence="4">Shaxun</strain>
        <tissue evidence="4">Muscle</tissue>
    </source>
</reference>
<dbReference type="GO" id="GO:0006388">
    <property type="term" value="P:tRNA splicing, via endonucleolytic cleavage and ligation"/>
    <property type="evidence" value="ECO:0007669"/>
    <property type="project" value="TreeGrafter"/>
</dbReference>
<keyword evidence="5" id="KW-1185">Reference proteome</keyword>
<dbReference type="GO" id="GO:0000215">
    <property type="term" value="F:tRNA 2'-phosphotransferase activity"/>
    <property type="evidence" value="ECO:0007669"/>
    <property type="project" value="UniProtKB-EC"/>
</dbReference>
<gene>
    <name evidence="4" type="ORF">BSL78_09312</name>
</gene>
<comment type="catalytic activity">
    <reaction evidence="3">
        <text>2'-phospho-[ligated tRNA] + NAD(+) = mature tRNA + ADP-alpha-D-ribose 1'',2''-cyclic phosphate + nicotinamide</text>
        <dbReference type="Rhea" id="RHEA:23324"/>
        <dbReference type="Rhea" id="RHEA-COMP:11106"/>
        <dbReference type="Rhea" id="RHEA-COMP:11107"/>
        <dbReference type="ChEBI" id="CHEBI:17154"/>
        <dbReference type="ChEBI" id="CHEBI:57540"/>
        <dbReference type="ChEBI" id="CHEBI:76596"/>
        <dbReference type="ChEBI" id="CHEBI:82883"/>
        <dbReference type="ChEBI" id="CHEBI:85027"/>
        <dbReference type="EC" id="2.7.1.160"/>
    </reaction>
</comment>